<reference evidence="1" key="1">
    <citation type="submission" date="2020-04" db="EMBL/GenBank/DDBJ databases">
        <authorList>
            <person name="Chiriac C."/>
            <person name="Salcher M."/>
            <person name="Ghai R."/>
            <person name="Kavagutti S V."/>
        </authorList>
    </citation>
    <scope>NUCLEOTIDE SEQUENCE</scope>
</reference>
<protein>
    <submittedName>
        <fullName evidence="1">Uncharacterized protein</fullName>
    </submittedName>
</protein>
<sequence length="109" mass="12283">MHGIAHMFQQLKAGLVTYSAMALTMLQRLLQHGVRIGQMILSALHTFSQSAPIQWSINRLVALYRTIVAWLIRVVPMLVAQALGLLGQLRQIIAHKIRQLVLKLQNKGH</sequence>
<accession>A0A6J5NTW9</accession>
<name>A0A6J5NTW9_9CAUD</name>
<proteinExistence type="predicted"/>
<organism evidence="1">
    <name type="scientific">uncultured Caudovirales phage</name>
    <dbReference type="NCBI Taxonomy" id="2100421"/>
    <lineage>
        <taxon>Viruses</taxon>
        <taxon>Duplodnaviria</taxon>
        <taxon>Heunggongvirae</taxon>
        <taxon>Uroviricota</taxon>
        <taxon>Caudoviricetes</taxon>
        <taxon>Peduoviridae</taxon>
        <taxon>Maltschvirus</taxon>
        <taxon>Maltschvirus maltsch</taxon>
    </lineage>
</organism>
<dbReference type="EMBL" id="LR796703">
    <property type="protein sequence ID" value="CAB4160495.1"/>
    <property type="molecule type" value="Genomic_DNA"/>
</dbReference>
<evidence type="ECO:0000313" key="1">
    <source>
        <dbReference type="EMBL" id="CAB4160495.1"/>
    </source>
</evidence>
<gene>
    <name evidence="1" type="ORF">UFOVP765_4</name>
</gene>